<evidence type="ECO:0000256" key="2">
    <source>
        <dbReference type="ARBA" id="ARBA00022741"/>
    </source>
</evidence>
<evidence type="ECO:0000256" key="1">
    <source>
        <dbReference type="ARBA" id="ARBA00022448"/>
    </source>
</evidence>
<reference evidence="7 8" key="1">
    <citation type="journal article" date="2010" name="Stand. Genomic Sci.">
        <title>Complete genome sequence of Desulfarculus baarsii type strain (2st14).</title>
        <authorList>
            <person name="Sun H."/>
            <person name="Spring S."/>
            <person name="Lapidus A."/>
            <person name="Davenport K."/>
            <person name="Del Rio T.G."/>
            <person name="Tice H."/>
            <person name="Nolan M."/>
            <person name="Copeland A."/>
            <person name="Cheng J.F."/>
            <person name="Lucas S."/>
            <person name="Tapia R."/>
            <person name="Goodwin L."/>
            <person name="Pitluck S."/>
            <person name="Ivanova N."/>
            <person name="Pagani I."/>
            <person name="Mavromatis K."/>
            <person name="Ovchinnikova G."/>
            <person name="Pati A."/>
            <person name="Chen A."/>
            <person name="Palaniappan K."/>
            <person name="Hauser L."/>
            <person name="Chang Y.J."/>
            <person name="Jeffries C.D."/>
            <person name="Detter J.C."/>
            <person name="Han C."/>
            <person name="Rohde M."/>
            <person name="Brambilla E."/>
            <person name="Goker M."/>
            <person name="Woyke T."/>
            <person name="Bristow J."/>
            <person name="Eisen J.A."/>
            <person name="Markowitz V."/>
            <person name="Hugenholtz P."/>
            <person name="Kyrpides N.C."/>
            <person name="Klenk H.P."/>
            <person name="Land M."/>
        </authorList>
    </citation>
    <scope>NUCLEOTIDE SEQUENCE [LARGE SCALE GENOMIC DNA]</scope>
    <source>
        <strain evidence="8">ATCC 33931 / DSM 2075 / LMG 7858 / VKM B-1802 / 2st14</strain>
    </source>
</reference>
<dbReference type="eggNOG" id="COG1120">
    <property type="taxonomic scope" value="Bacteria"/>
</dbReference>
<comment type="function">
    <text evidence="5">Part of the ABC transporter complex HmuTUV involved in hemin import. Responsible for energy coupling to the transport system.</text>
</comment>
<dbReference type="PANTHER" id="PTHR42794:SF1">
    <property type="entry name" value="HEMIN IMPORT ATP-BINDING PROTEIN HMUV"/>
    <property type="match status" value="1"/>
</dbReference>
<proteinExistence type="predicted"/>
<keyword evidence="8" id="KW-1185">Reference proteome</keyword>
<dbReference type="GO" id="GO:0005524">
    <property type="term" value="F:ATP binding"/>
    <property type="evidence" value="ECO:0007669"/>
    <property type="project" value="UniProtKB-KW"/>
</dbReference>
<dbReference type="KEGG" id="dbr:Deba_2440"/>
<protein>
    <submittedName>
        <fullName evidence="7">ABC transporter related protein</fullName>
    </submittedName>
</protein>
<dbReference type="SMART" id="SM00382">
    <property type="entry name" value="AAA"/>
    <property type="match status" value="1"/>
</dbReference>
<evidence type="ECO:0000256" key="3">
    <source>
        <dbReference type="ARBA" id="ARBA00022840"/>
    </source>
</evidence>
<keyword evidence="4" id="KW-1278">Translocase</keyword>
<dbReference type="InterPro" id="IPR003439">
    <property type="entry name" value="ABC_transporter-like_ATP-bd"/>
</dbReference>
<dbReference type="InterPro" id="IPR027417">
    <property type="entry name" value="P-loop_NTPase"/>
</dbReference>
<evidence type="ECO:0000259" key="6">
    <source>
        <dbReference type="PROSITE" id="PS50893"/>
    </source>
</evidence>
<feature type="domain" description="ABC transporter" evidence="6">
    <location>
        <begin position="11"/>
        <end position="247"/>
    </location>
</feature>
<dbReference type="Pfam" id="PF00005">
    <property type="entry name" value="ABC_tran"/>
    <property type="match status" value="1"/>
</dbReference>
<dbReference type="SUPFAM" id="SSF52540">
    <property type="entry name" value="P-loop containing nucleoside triphosphate hydrolases"/>
    <property type="match status" value="1"/>
</dbReference>
<dbReference type="InterPro" id="IPR017871">
    <property type="entry name" value="ABC_transporter-like_CS"/>
</dbReference>
<dbReference type="EMBL" id="CP002085">
    <property type="protein sequence ID" value="ADK85801.1"/>
    <property type="molecule type" value="Genomic_DNA"/>
</dbReference>
<name>E1QJQ8_DESB2</name>
<dbReference type="CDD" id="cd03214">
    <property type="entry name" value="ABC_Iron-Siderophores_B12_Hemin"/>
    <property type="match status" value="1"/>
</dbReference>
<dbReference type="GO" id="GO:0016887">
    <property type="term" value="F:ATP hydrolysis activity"/>
    <property type="evidence" value="ECO:0007669"/>
    <property type="project" value="InterPro"/>
</dbReference>
<gene>
    <name evidence="7" type="ordered locus">Deba_2440</name>
</gene>
<keyword evidence="2" id="KW-0547">Nucleotide-binding</keyword>
<evidence type="ECO:0000256" key="5">
    <source>
        <dbReference type="ARBA" id="ARBA00037066"/>
    </source>
</evidence>
<dbReference type="Proteomes" id="UP000009047">
    <property type="component" value="Chromosome"/>
</dbReference>
<accession>E1QJQ8</accession>
<evidence type="ECO:0000256" key="4">
    <source>
        <dbReference type="ARBA" id="ARBA00022967"/>
    </source>
</evidence>
<organism evidence="7 8">
    <name type="scientific">Desulfarculus baarsii (strain ATCC 33931 / DSM 2075 / LMG 7858 / VKM B-1802 / 2st14)</name>
    <dbReference type="NCBI Taxonomy" id="644282"/>
    <lineage>
        <taxon>Bacteria</taxon>
        <taxon>Pseudomonadati</taxon>
        <taxon>Thermodesulfobacteriota</taxon>
        <taxon>Desulfarculia</taxon>
        <taxon>Desulfarculales</taxon>
        <taxon>Desulfarculaceae</taxon>
        <taxon>Desulfarculus</taxon>
    </lineage>
</organism>
<keyword evidence="3" id="KW-0067">ATP-binding</keyword>
<keyword evidence="1" id="KW-0813">Transport</keyword>
<dbReference type="OrthoDB" id="5515229at2"/>
<dbReference type="PROSITE" id="PS50893">
    <property type="entry name" value="ABC_TRANSPORTER_2"/>
    <property type="match status" value="1"/>
</dbReference>
<dbReference type="AlphaFoldDB" id="E1QJQ8"/>
<dbReference type="RefSeq" id="WP_013259240.1">
    <property type="nucleotide sequence ID" value="NC_014365.1"/>
</dbReference>
<dbReference type="PROSITE" id="PS00211">
    <property type="entry name" value="ABC_TRANSPORTER_1"/>
    <property type="match status" value="1"/>
</dbReference>
<dbReference type="Gene3D" id="3.40.50.300">
    <property type="entry name" value="P-loop containing nucleotide triphosphate hydrolases"/>
    <property type="match status" value="1"/>
</dbReference>
<dbReference type="PANTHER" id="PTHR42794">
    <property type="entry name" value="HEMIN IMPORT ATP-BINDING PROTEIN HMUV"/>
    <property type="match status" value="1"/>
</dbReference>
<dbReference type="STRING" id="644282.Deba_2440"/>
<dbReference type="InterPro" id="IPR003593">
    <property type="entry name" value="AAA+_ATPase"/>
</dbReference>
<evidence type="ECO:0000313" key="8">
    <source>
        <dbReference type="Proteomes" id="UP000009047"/>
    </source>
</evidence>
<dbReference type="HOGENOM" id="CLU_000604_1_11_7"/>
<evidence type="ECO:0000313" key="7">
    <source>
        <dbReference type="EMBL" id="ADK85801.1"/>
    </source>
</evidence>
<sequence>MDVSAAQAPLLIGRDLHFAYGQTPVLEGVGLEVRPGRMLCVIGPNGGGKSTLLGLLSGLVRPARGRVLLDGVDIFGLPRAQVARRVGLVSQAPQLAPGLSALETVLAGRFALMGGRQFENQADLAAARQAMALTNITHLADRPAGALSGGERQRLALARALVAEPELLFLDEPTSALDLEHQISIMAMLERACRQKGLGVCLVSHDLNLAALFCDQLLLLAGGKALACGPPHAVLTPALIQKAYGLAVTIDAEPSRGRPRVTPLAPPLPPG</sequence>
<dbReference type="FunFam" id="3.40.50.300:FF:000134">
    <property type="entry name" value="Iron-enterobactin ABC transporter ATP-binding protein"/>
    <property type="match status" value="1"/>
</dbReference>